<dbReference type="Proteomes" id="UP001610432">
    <property type="component" value="Unassembled WGS sequence"/>
</dbReference>
<dbReference type="EMBL" id="JBFXLQ010000012">
    <property type="protein sequence ID" value="KAL2868854.1"/>
    <property type="molecule type" value="Genomic_DNA"/>
</dbReference>
<name>A0ABR4LWI5_9EURO</name>
<sequence>MTIESWASVTLNTVQEARPSCCRTNALEGDDSPLIPETVHVWHLIEGRVCLCSCQSSTVLASRAPTATIGLEVWRQGLAQVCRSRVWLGHWCSPCSPAFCCSFALTVEGLIYIRRQSLMNAARDLGHHPHSWARLFLLLFFSFIFGPPSSPSLGSPVYLIFYIALIGRLCLTRLSHCLPHTEFPQLTGQQAHT</sequence>
<evidence type="ECO:0000313" key="3">
    <source>
        <dbReference type="Proteomes" id="UP001610432"/>
    </source>
</evidence>
<reference evidence="2 3" key="1">
    <citation type="submission" date="2024-07" db="EMBL/GenBank/DDBJ databases">
        <title>Section-level genome sequencing and comparative genomics of Aspergillus sections Usti and Cavernicolus.</title>
        <authorList>
            <consortium name="Lawrence Berkeley National Laboratory"/>
            <person name="Nybo J.L."/>
            <person name="Vesth T.C."/>
            <person name="Theobald S."/>
            <person name="Frisvad J.C."/>
            <person name="Larsen T.O."/>
            <person name="Kjaerboelling I."/>
            <person name="Rothschild-Mancinelli K."/>
            <person name="Lyhne E.K."/>
            <person name="Kogle M.E."/>
            <person name="Barry K."/>
            <person name="Clum A."/>
            <person name="Na H."/>
            <person name="Ledsgaard L."/>
            <person name="Lin J."/>
            <person name="Lipzen A."/>
            <person name="Kuo A."/>
            <person name="Riley R."/>
            <person name="Mondo S."/>
            <person name="Labutti K."/>
            <person name="Haridas S."/>
            <person name="Pangalinan J."/>
            <person name="Salamov A.A."/>
            <person name="Simmons B.A."/>
            <person name="Magnuson J.K."/>
            <person name="Chen J."/>
            <person name="Drula E."/>
            <person name="Henrissat B."/>
            <person name="Wiebenga A."/>
            <person name="Lubbers R.J."/>
            <person name="Gomes A.C."/>
            <person name="Macurrencykelacurrency M.R."/>
            <person name="Stajich J."/>
            <person name="Grigoriev I.V."/>
            <person name="Mortensen U.H."/>
            <person name="De Vries R.P."/>
            <person name="Baker S.E."/>
            <person name="Andersen M.R."/>
        </authorList>
    </citation>
    <scope>NUCLEOTIDE SEQUENCE [LARGE SCALE GENOMIC DNA]</scope>
    <source>
        <strain evidence="2 3">CBS 449.75</strain>
    </source>
</reference>
<keyword evidence="1" id="KW-1133">Transmembrane helix</keyword>
<gene>
    <name evidence="2" type="ORF">BJX67DRAFT_39882</name>
</gene>
<comment type="caution">
    <text evidence="2">The sequence shown here is derived from an EMBL/GenBank/DDBJ whole genome shotgun (WGS) entry which is preliminary data.</text>
</comment>
<keyword evidence="1" id="KW-0472">Membrane</keyword>
<keyword evidence="1" id="KW-0812">Transmembrane</keyword>
<feature type="transmembrane region" description="Helical" evidence="1">
    <location>
        <begin position="153"/>
        <end position="171"/>
    </location>
</feature>
<dbReference type="GeneID" id="98150001"/>
<evidence type="ECO:0000256" key="1">
    <source>
        <dbReference type="SAM" id="Phobius"/>
    </source>
</evidence>
<proteinExistence type="predicted"/>
<dbReference type="RefSeq" id="XP_070887833.1">
    <property type="nucleotide sequence ID" value="XM_071034929.1"/>
</dbReference>
<organism evidence="2 3">
    <name type="scientific">Aspergillus lucknowensis</name>
    <dbReference type="NCBI Taxonomy" id="176173"/>
    <lineage>
        <taxon>Eukaryota</taxon>
        <taxon>Fungi</taxon>
        <taxon>Dikarya</taxon>
        <taxon>Ascomycota</taxon>
        <taxon>Pezizomycotina</taxon>
        <taxon>Eurotiomycetes</taxon>
        <taxon>Eurotiomycetidae</taxon>
        <taxon>Eurotiales</taxon>
        <taxon>Aspergillaceae</taxon>
        <taxon>Aspergillus</taxon>
        <taxon>Aspergillus subgen. Nidulantes</taxon>
    </lineage>
</organism>
<accession>A0ABR4LWI5</accession>
<protein>
    <submittedName>
        <fullName evidence="2">Uncharacterized protein</fullName>
    </submittedName>
</protein>
<keyword evidence="3" id="KW-1185">Reference proteome</keyword>
<evidence type="ECO:0000313" key="2">
    <source>
        <dbReference type="EMBL" id="KAL2868854.1"/>
    </source>
</evidence>